<dbReference type="InterPro" id="IPR027417">
    <property type="entry name" value="P-loop_NTPase"/>
</dbReference>
<sequence length="624" mass="69312">MSRPPVFDFPGKDKGKAKAAASSNRKTQMLPPDVPVIDLTDDGVVEGIDELWVDKYEPRSEGDLAVHQKKVESVRRWLEEALDGGPSGKLKKYRKLLVLAGPAGTAKTSALRVLSKEMNFDILEWKNSFDEAYREDDYFDRESLIQKFDAFLTRASTCHPLASGASTSTAANSSRKVILLEDMPNILHPQTQESFHAALSAFIQRDQSTPLVMIISDASTRADVRDEKIASGGGYGNKDVIDIRAAVPRDLLRGPYVDEISFNPIAATLMTKALQALLKTHFASSKTPKSHRQPSKDELSIIVESSNGDIRSAIMALQFSCISVSKGNKKTSGSRALLEAVTRREQSLHLFHLLGKIMYNKRKGDPPNPSASAKDKKREQELDARLKNPPPLPSWLSDHKRPTSRVDIDALYSDSPVDTSLFSLYIHQNYTQFCDSVDECSSLCDWLSWIDSSGGEQWFQANPHQFHLLTLGSLHALPSPVPRRSQKLYKPAFFDVLKRTREAEEAVSDVRLWMQEDCVSHSQMRAGGWTNMDVAIESGGVLKAYNSKGSERRPPPHAAFSHLKVASSSGADGGVLEDNEVEYDQSFALAIDGNEVRSHRKNQINLADEEARGSWLEADDIEDF</sequence>
<name>A0A0H2S4V3_9AGAM</name>
<keyword evidence="3" id="KW-0547">Nucleotide-binding</keyword>
<dbReference type="STRING" id="27342.A0A0H2S4V3"/>
<feature type="region of interest" description="Disordered" evidence="8">
    <location>
        <begin position="1"/>
        <end position="32"/>
    </location>
</feature>
<dbReference type="GO" id="GO:0000077">
    <property type="term" value="P:DNA damage checkpoint signaling"/>
    <property type="evidence" value="ECO:0007669"/>
    <property type="project" value="TreeGrafter"/>
</dbReference>
<dbReference type="GO" id="GO:0003682">
    <property type="term" value="F:chromatin binding"/>
    <property type="evidence" value="ECO:0007669"/>
    <property type="project" value="TreeGrafter"/>
</dbReference>
<evidence type="ECO:0000256" key="6">
    <source>
        <dbReference type="ARBA" id="ARBA00023242"/>
    </source>
</evidence>
<dbReference type="InterPro" id="IPR057927">
    <property type="entry name" value="RAD24-like_helical"/>
</dbReference>
<reference evidence="10 11" key="1">
    <citation type="submission" date="2015-04" db="EMBL/GenBank/DDBJ databases">
        <title>Complete genome sequence of Schizopora paradoxa KUC8140, a cosmopolitan wood degrader in East Asia.</title>
        <authorList>
            <consortium name="DOE Joint Genome Institute"/>
            <person name="Min B."/>
            <person name="Park H."/>
            <person name="Jang Y."/>
            <person name="Kim J.-J."/>
            <person name="Kim K.H."/>
            <person name="Pangilinan J."/>
            <person name="Lipzen A."/>
            <person name="Riley R."/>
            <person name="Grigoriev I.V."/>
            <person name="Spatafora J.W."/>
            <person name="Choi I.-G."/>
        </authorList>
    </citation>
    <scope>NUCLEOTIDE SEQUENCE [LARGE SCALE GENOMIC DNA]</scope>
    <source>
        <strain evidence="10 11">KUC8140</strain>
    </source>
</reference>
<comment type="subcellular location">
    <subcellularLocation>
        <location evidence="1">Nucleus</location>
    </subcellularLocation>
</comment>
<feature type="region of interest" description="Disordered" evidence="8">
    <location>
        <begin position="360"/>
        <end position="400"/>
    </location>
</feature>
<dbReference type="GO" id="GO:0005524">
    <property type="term" value="F:ATP binding"/>
    <property type="evidence" value="ECO:0007669"/>
    <property type="project" value="UniProtKB-KW"/>
</dbReference>
<feature type="domain" description="Checkpoint protein RAD24-like helical bundle" evidence="9">
    <location>
        <begin position="345"/>
        <end position="454"/>
    </location>
</feature>
<dbReference type="PANTHER" id="PTHR12172:SF0">
    <property type="entry name" value="CELL CYCLE CHECKPOINT PROTEIN RAD17"/>
    <property type="match status" value="1"/>
</dbReference>
<dbReference type="SUPFAM" id="SSF52540">
    <property type="entry name" value="P-loop containing nucleoside triphosphate hydrolases"/>
    <property type="match status" value="1"/>
</dbReference>
<comment type="similarity">
    <text evidence="2">Belongs to the rad17/RAD24 family.</text>
</comment>
<keyword evidence="5" id="KW-0067">ATP-binding</keyword>
<evidence type="ECO:0000256" key="5">
    <source>
        <dbReference type="ARBA" id="ARBA00022840"/>
    </source>
</evidence>
<feature type="compositionally biased region" description="Basic and acidic residues" evidence="8">
    <location>
        <begin position="373"/>
        <end position="386"/>
    </location>
</feature>
<evidence type="ECO:0000259" key="9">
    <source>
        <dbReference type="Pfam" id="PF25812"/>
    </source>
</evidence>
<dbReference type="PANTHER" id="PTHR12172">
    <property type="entry name" value="CELL CYCLE CHECKPOINT PROTEIN RAD17"/>
    <property type="match status" value="1"/>
</dbReference>
<dbReference type="GO" id="GO:0005634">
    <property type="term" value="C:nucleus"/>
    <property type="evidence" value="ECO:0007669"/>
    <property type="project" value="UniProtKB-SubCell"/>
</dbReference>
<dbReference type="GO" id="GO:0006281">
    <property type="term" value="P:DNA repair"/>
    <property type="evidence" value="ECO:0007669"/>
    <property type="project" value="InterPro"/>
</dbReference>
<evidence type="ECO:0000256" key="4">
    <source>
        <dbReference type="ARBA" id="ARBA00022763"/>
    </source>
</evidence>
<evidence type="ECO:0000256" key="1">
    <source>
        <dbReference type="ARBA" id="ARBA00004123"/>
    </source>
</evidence>
<evidence type="ECO:0000256" key="3">
    <source>
        <dbReference type="ARBA" id="ARBA00022741"/>
    </source>
</evidence>
<dbReference type="GO" id="GO:0003689">
    <property type="term" value="F:DNA clamp loader activity"/>
    <property type="evidence" value="ECO:0007669"/>
    <property type="project" value="TreeGrafter"/>
</dbReference>
<keyword evidence="6" id="KW-0539">Nucleus</keyword>
<evidence type="ECO:0000256" key="7">
    <source>
        <dbReference type="ARBA" id="ARBA00023306"/>
    </source>
</evidence>
<evidence type="ECO:0000313" key="10">
    <source>
        <dbReference type="EMBL" id="KLO11926.1"/>
    </source>
</evidence>
<evidence type="ECO:0000256" key="8">
    <source>
        <dbReference type="SAM" id="MobiDB-lite"/>
    </source>
</evidence>
<keyword evidence="7" id="KW-0131">Cell cycle</keyword>
<dbReference type="Pfam" id="PF25812">
    <property type="entry name" value="RAD24_helical"/>
    <property type="match status" value="1"/>
</dbReference>
<gene>
    <name evidence="10" type="ORF">SCHPADRAFT_915836</name>
</gene>
<dbReference type="InParanoid" id="A0A0H2S4V3"/>
<dbReference type="Proteomes" id="UP000053477">
    <property type="component" value="Unassembled WGS sequence"/>
</dbReference>
<keyword evidence="4" id="KW-0227">DNA damage</keyword>
<proteinExistence type="inferred from homology"/>
<dbReference type="Gene3D" id="3.40.50.300">
    <property type="entry name" value="P-loop containing nucleotide triphosphate hydrolases"/>
    <property type="match status" value="1"/>
</dbReference>
<organism evidence="10 11">
    <name type="scientific">Schizopora paradoxa</name>
    <dbReference type="NCBI Taxonomy" id="27342"/>
    <lineage>
        <taxon>Eukaryota</taxon>
        <taxon>Fungi</taxon>
        <taxon>Dikarya</taxon>
        <taxon>Basidiomycota</taxon>
        <taxon>Agaricomycotina</taxon>
        <taxon>Agaricomycetes</taxon>
        <taxon>Hymenochaetales</taxon>
        <taxon>Schizoporaceae</taxon>
        <taxon>Schizopora</taxon>
    </lineage>
</organism>
<accession>A0A0H2S4V3</accession>
<keyword evidence="11" id="KW-1185">Reference proteome</keyword>
<dbReference type="InterPro" id="IPR004582">
    <property type="entry name" value="Checkpoint_prot_Rad17_Rad24"/>
</dbReference>
<dbReference type="GO" id="GO:0033314">
    <property type="term" value="P:mitotic DNA replication checkpoint signaling"/>
    <property type="evidence" value="ECO:0007669"/>
    <property type="project" value="TreeGrafter"/>
</dbReference>
<dbReference type="FunCoup" id="A0A0H2S4V3">
    <property type="interactions" value="496"/>
</dbReference>
<evidence type="ECO:0000256" key="2">
    <source>
        <dbReference type="ARBA" id="ARBA00006168"/>
    </source>
</evidence>
<protein>
    <submittedName>
        <fullName evidence="10">Rad17-domain-containing protein</fullName>
    </submittedName>
</protein>
<dbReference type="Pfam" id="PF03215">
    <property type="entry name" value="Rad17"/>
    <property type="match status" value="1"/>
</dbReference>
<dbReference type="EMBL" id="KQ085989">
    <property type="protein sequence ID" value="KLO11926.1"/>
    <property type="molecule type" value="Genomic_DNA"/>
</dbReference>
<evidence type="ECO:0000313" key="11">
    <source>
        <dbReference type="Proteomes" id="UP000053477"/>
    </source>
</evidence>
<dbReference type="OrthoDB" id="10265971at2759"/>
<dbReference type="AlphaFoldDB" id="A0A0H2S4V3"/>